<sequence>MMIALIEFLTTTLLSPRPATDKGPDGVIGTVYDRSQLRPSARVTRLCPSG</sequence>
<protein>
    <submittedName>
        <fullName evidence="1">Uncharacterized protein</fullName>
    </submittedName>
</protein>
<dbReference type="AlphaFoldDB" id="A0A376AJZ3"/>
<dbReference type="Proteomes" id="UP000254764">
    <property type="component" value="Unassembled WGS sequence"/>
</dbReference>
<dbReference type="EMBL" id="UEYP01000006">
    <property type="protein sequence ID" value="SSC68146.1"/>
    <property type="molecule type" value="Genomic_DNA"/>
</dbReference>
<evidence type="ECO:0000313" key="1">
    <source>
        <dbReference type="EMBL" id="SSC68146.1"/>
    </source>
</evidence>
<proteinExistence type="predicted"/>
<keyword evidence="2" id="KW-1185">Reference proteome</keyword>
<organism evidence="1 2">
    <name type="scientific">Ciceribacter selenitireducens ATCC BAA-1503</name>
    <dbReference type="NCBI Taxonomy" id="1336235"/>
    <lineage>
        <taxon>Bacteria</taxon>
        <taxon>Pseudomonadati</taxon>
        <taxon>Pseudomonadota</taxon>
        <taxon>Alphaproteobacteria</taxon>
        <taxon>Hyphomicrobiales</taxon>
        <taxon>Rhizobiaceae</taxon>
        <taxon>Ciceribacter</taxon>
    </lineage>
</organism>
<accession>A0A376AJZ3</accession>
<name>A0A376AJZ3_9HYPH</name>
<gene>
    <name evidence="1" type="ORF">RHIZ70_3854</name>
</gene>
<reference evidence="2" key="1">
    <citation type="submission" date="2018-07" db="EMBL/GenBank/DDBJ databases">
        <authorList>
            <person name="Peiro R."/>
            <person name="Begona"/>
            <person name="Cbmso G."/>
            <person name="Lopez M."/>
            <person name="Gonzalez S."/>
        </authorList>
    </citation>
    <scope>NUCLEOTIDE SEQUENCE [LARGE SCALE GENOMIC DNA]</scope>
</reference>
<evidence type="ECO:0000313" key="2">
    <source>
        <dbReference type="Proteomes" id="UP000254764"/>
    </source>
</evidence>